<reference evidence="2 3" key="1">
    <citation type="journal article" date="2016" name="Mol. Biol. Evol.">
        <title>Comparative Genomics of Early-Diverging Mushroom-Forming Fungi Provides Insights into the Origins of Lignocellulose Decay Capabilities.</title>
        <authorList>
            <person name="Nagy L.G."/>
            <person name="Riley R."/>
            <person name="Tritt A."/>
            <person name="Adam C."/>
            <person name="Daum C."/>
            <person name="Floudas D."/>
            <person name="Sun H."/>
            <person name="Yadav J.S."/>
            <person name="Pangilinan J."/>
            <person name="Larsson K.H."/>
            <person name="Matsuura K."/>
            <person name="Barry K."/>
            <person name="Labutti K."/>
            <person name="Kuo R."/>
            <person name="Ohm R.A."/>
            <person name="Bhattacharya S.S."/>
            <person name="Shirouzu T."/>
            <person name="Yoshinaga Y."/>
            <person name="Martin F.M."/>
            <person name="Grigoriev I.V."/>
            <person name="Hibbett D.S."/>
        </authorList>
    </citation>
    <scope>NUCLEOTIDE SEQUENCE [LARGE SCALE GENOMIC DNA]</scope>
    <source>
        <strain evidence="2 3">HHB12029</strain>
    </source>
</reference>
<dbReference type="EMBL" id="KV426246">
    <property type="protein sequence ID" value="KZV83983.1"/>
    <property type="molecule type" value="Genomic_DNA"/>
</dbReference>
<evidence type="ECO:0000313" key="3">
    <source>
        <dbReference type="Proteomes" id="UP000077266"/>
    </source>
</evidence>
<sequence length="532" mass="58790">MTDLSPAAPAVVTSLDRALAAASTARGWKAYSQGIIGHVDDCSPCGIFGLHVAEAIAGGEARNIIEAASTLASGLSARAAFPVRSIQEWADGYAAAISLQGESLPLSVGSIMLYYLNHLPLDIHLSELRTRPGNLAPGTPARDEKAEVQRREDCVVLLRDLLETAARLKDLYVPGLWQELTLQTPLSQLNILPKAMLGIGSSRFARPPIFPIRRTFNTFLGDISCVVPNRAISHFEMLPSVANSLLLVRGAGGHTHFAGSAWAEVPYVPCSRSELDHGDWASTVTDSKEVMRLFIECAPFPWIMRSAAQQGWMGRVGKELTKTLGGEEQYDAFLQGLGLYDWHEYQFASGDIDDTPPQIVAFIKDNVWNYDKVAVQTWAVMFQMFPDYTKALTALREAGRNQPMATPPPFRHQIFEGEYTPENVVDHLMQKMGYDAGDMRYFFTLARDWNDQSIASDVHTARLRWKDMCSRGEDSKLGLPRITLLPDDPPLRDVTAGSTLSRYDRRRRARAQEQSQSSASSQSSKRANTSAE</sequence>
<dbReference type="OrthoDB" id="10591069at2759"/>
<evidence type="ECO:0000256" key="1">
    <source>
        <dbReference type="SAM" id="MobiDB-lite"/>
    </source>
</evidence>
<dbReference type="AlphaFoldDB" id="A0A165D895"/>
<proteinExistence type="predicted"/>
<dbReference type="InParanoid" id="A0A165D895"/>
<keyword evidence="3" id="KW-1185">Reference proteome</keyword>
<accession>A0A165D895</accession>
<organism evidence="2 3">
    <name type="scientific">Exidia glandulosa HHB12029</name>
    <dbReference type="NCBI Taxonomy" id="1314781"/>
    <lineage>
        <taxon>Eukaryota</taxon>
        <taxon>Fungi</taxon>
        <taxon>Dikarya</taxon>
        <taxon>Basidiomycota</taxon>
        <taxon>Agaricomycotina</taxon>
        <taxon>Agaricomycetes</taxon>
        <taxon>Auriculariales</taxon>
        <taxon>Exidiaceae</taxon>
        <taxon>Exidia</taxon>
    </lineage>
</organism>
<protein>
    <submittedName>
        <fullName evidence="2">Uncharacterized protein</fullName>
    </submittedName>
</protein>
<name>A0A165D895_EXIGL</name>
<feature type="region of interest" description="Disordered" evidence="1">
    <location>
        <begin position="478"/>
        <end position="532"/>
    </location>
</feature>
<feature type="compositionally biased region" description="Low complexity" evidence="1">
    <location>
        <begin position="512"/>
        <end position="532"/>
    </location>
</feature>
<dbReference type="Proteomes" id="UP000077266">
    <property type="component" value="Unassembled WGS sequence"/>
</dbReference>
<gene>
    <name evidence="2" type="ORF">EXIGLDRAFT_777025</name>
</gene>
<evidence type="ECO:0000313" key="2">
    <source>
        <dbReference type="EMBL" id="KZV83983.1"/>
    </source>
</evidence>